<evidence type="ECO:0000313" key="7">
    <source>
        <dbReference type="EMBL" id="MBE9608318.1"/>
    </source>
</evidence>
<evidence type="ECO:0000256" key="3">
    <source>
        <dbReference type="ARBA" id="ARBA00022729"/>
    </source>
</evidence>
<feature type="domain" description="Solute-binding protein family 3/N-terminal" evidence="6">
    <location>
        <begin position="29"/>
        <end position="252"/>
    </location>
</feature>
<dbReference type="SMART" id="SM00062">
    <property type="entry name" value="PBPb"/>
    <property type="match status" value="1"/>
</dbReference>
<evidence type="ECO:0000256" key="2">
    <source>
        <dbReference type="ARBA" id="ARBA00022448"/>
    </source>
</evidence>
<sequence length="270" mass="29526">MKAWLIAAALLLAQNTPATTLAELQSKGEIRIGVKENSPPFSQMDPKTRVLRGYDIEFAQGVAKRLKVKPVFIPIDSEERLNTLKQNKVDLVVADLTRTIERDKEVDFSVGYFVTEDRILAKKGRFRSEAALNGATLGVLASSSTAKVLRKDFPAARLVQFEDNPDISKALQGGMIDGAAGDGPVLAALRNSLPANLRSQFEVSEFSLGMNIFAIGLRKGEKDLQKAVNEALADMEKTGEASAIFERWFGLNSATPLLGRTFSISTRRVE</sequence>
<keyword evidence="2" id="KW-0813">Transport</keyword>
<dbReference type="GO" id="GO:0005576">
    <property type="term" value="C:extracellular region"/>
    <property type="evidence" value="ECO:0007669"/>
    <property type="project" value="TreeGrafter"/>
</dbReference>
<reference evidence="7 8" key="1">
    <citation type="submission" date="2020-10" db="EMBL/GenBank/DDBJ databases">
        <title>The genome sequence of Chitinilyticum litopenaei 4Y14.</title>
        <authorList>
            <person name="Liu Y."/>
        </authorList>
    </citation>
    <scope>NUCLEOTIDE SEQUENCE [LARGE SCALE GENOMIC DNA]</scope>
    <source>
        <strain evidence="7 8">4Y14</strain>
    </source>
</reference>
<dbReference type="PROSITE" id="PS01039">
    <property type="entry name" value="SBP_BACTERIAL_3"/>
    <property type="match status" value="1"/>
</dbReference>
<evidence type="ECO:0000256" key="1">
    <source>
        <dbReference type="ARBA" id="ARBA00010333"/>
    </source>
</evidence>
<keyword evidence="8" id="KW-1185">Reference proteome</keyword>
<dbReference type="Proteomes" id="UP000604481">
    <property type="component" value="Unassembled WGS sequence"/>
</dbReference>
<dbReference type="InterPro" id="IPR051455">
    <property type="entry name" value="Bact_solute-bind_prot3"/>
</dbReference>
<accession>A0A8J7FZ24</accession>
<dbReference type="PANTHER" id="PTHR30085">
    <property type="entry name" value="AMINO ACID ABC TRANSPORTER PERMEASE"/>
    <property type="match status" value="1"/>
</dbReference>
<name>A0A8J7FZ24_9NEIS</name>
<protein>
    <submittedName>
        <fullName evidence="7">Transporter substrate-binding domain-containing protein</fullName>
    </submittedName>
</protein>
<dbReference type="AlphaFoldDB" id="A0A8J7FZ24"/>
<dbReference type="SUPFAM" id="SSF53850">
    <property type="entry name" value="Periplasmic binding protein-like II"/>
    <property type="match status" value="1"/>
</dbReference>
<keyword evidence="3 5" id="KW-0732">Signal</keyword>
<evidence type="ECO:0000256" key="5">
    <source>
        <dbReference type="SAM" id="SignalP"/>
    </source>
</evidence>
<gene>
    <name evidence="7" type="ORF">INR99_03055</name>
</gene>
<organism evidence="7 8">
    <name type="scientific">Chitinilyticum piscinae</name>
    <dbReference type="NCBI Taxonomy" id="2866724"/>
    <lineage>
        <taxon>Bacteria</taxon>
        <taxon>Pseudomonadati</taxon>
        <taxon>Pseudomonadota</taxon>
        <taxon>Betaproteobacteria</taxon>
        <taxon>Neisseriales</taxon>
        <taxon>Chitinibacteraceae</taxon>
        <taxon>Chitinilyticum</taxon>
    </lineage>
</organism>
<evidence type="ECO:0000313" key="8">
    <source>
        <dbReference type="Proteomes" id="UP000604481"/>
    </source>
</evidence>
<evidence type="ECO:0000256" key="4">
    <source>
        <dbReference type="RuleBase" id="RU003744"/>
    </source>
</evidence>
<dbReference type="Gene3D" id="3.40.190.10">
    <property type="entry name" value="Periplasmic binding protein-like II"/>
    <property type="match status" value="2"/>
</dbReference>
<dbReference type="InterPro" id="IPR018313">
    <property type="entry name" value="SBP_3_CS"/>
</dbReference>
<comment type="caution">
    <text evidence="7">The sequence shown here is derived from an EMBL/GenBank/DDBJ whole genome shotgun (WGS) entry which is preliminary data.</text>
</comment>
<comment type="similarity">
    <text evidence="1 4">Belongs to the bacterial solute-binding protein 3 family.</text>
</comment>
<dbReference type="EMBL" id="JADFUA010000001">
    <property type="protein sequence ID" value="MBE9608318.1"/>
    <property type="molecule type" value="Genomic_DNA"/>
</dbReference>
<proteinExistence type="inferred from homology"/>
<dbReference type="GO" id="GO:0030288">
    <property type="term" value="C:outer membrane-bounded periplasmic space"/>
    <property type="evidence" value="ECO:0007669"/>
    <property type="project" value="TreeGrafter"/>
</dbReference>
<dbReference type="GO" id="GO:0006865">
    <property type="term" value="P:amino acid transport"/>
    <property type="evidence" value="ECO:0007669"/>
    <property type="project" value="TreeGrafter"/>
</dbReference>
<feature type="chain" id="PRO_5035328523" evidence="5">
    <location>
        <begin position="23"/>
        <end position="270"/>
    </location>
</feature>
<dbReference type="RefSeq" id="WP_194114811.1">
    <property type="nucleotide sequence ID" value="NZ_JADFUA010000001.1"/>
</dbReference>
<evidence type="ECO:0000259" key="6">
    <source>
        <dbReference type="SMART" id="SM00062"/>
    </source>
</evidence>
<dbReference type="InterPro" id="IPR001638">
    <property type="entry name" value="Solute-binding_3/MltF_N"/>
</dbReference>
<dbReference type="Pfam" id="PF00497">
    <property type="entry name" value="SBP_bac_3"/>
    <property type="match status" value="1"/>
</dbReference>
<dbReference type="PANTHER" id="PTHR30085:SF6">
    <property type="entry name" value="ABC TRANSPORTER GLUTAMINE-BINDING PROTEIN GLNH"/>
    <property type="match status" value="1"/>
</dbReference>
<feature type="signal peptide" evidence="5">
    <location>
        <begin position="1"/>
        <end position="22"/>
    </location>
</feature>